<protein>
    <submittedName>
        <fullName evidence="1">Uncharacterized protein</fullName>
    </submittedName>
</protein>
<dbReference type="PANTHER" id="PTHR46254:SF6">
    <property type="entry name" value="HIGH MOBILITY GROUP AT-HOOK 2"/>
    <property type="match status" value="1"/>
</dbReference>
<dbReference type="Bgee" id="ENSMMUG00000062838">
    <property type="expression patterns" value="Expressed in dorsolateral prefrontal cortex and 14 other cell types or tissues"/>
</dbReference>
<sequence>MFASKRFLHQLELYERRPEFPWKGLCMGAGLTGSVGPAENPPPYLSLWVSQDHLVYSGFLFFFSLRQFHPVTQAGVQWHNLGSLQPLPPRFKRFSCLSHLSSWDYRCSPPYPASLGIFGRDRVSSCWPGWSRTPVLR</sequence>
<accession>A0A5F8AIE4</accession>
<dbReference type="Proteomes" id="UP000006718">
    <property type="component" value="Chromosome 14"/>
</dbReference>
<reference evidence="1" key="2">
    <citation type="submission" date="2019-01" db="EMBL/GenBank/DDBJ databases">
        <authorList>
            <person name="Graves T."/>
            <person name="Eichler E.E."/>
            <person name="Wilson R.K."/>
        </authorList>
    </citation>
    <scope>NUCLEOTIDE SEQUENCE [LARGE SCALE GENOMIC DNA]</scope>
    <source>
        <strain evidence="1">17573</strain>
    </source>
</reference>
<keyword evidence="2" id="KW-1185">Reference proteome</keyword>
<name>A0A5F8AIE4_MACMU</name>
<dbReference type="PANTHER" id="PTHR46254">
    <property type="entry name" value="PROTEIN GVQW1-RELATED"/>
    <property type="match status" value="1"/>
</dbReference>
<dbReference type="AlphaFoldDB" id="A0A5F8AIE4"/>
<dbReference type="InParanoid" id="A0A5F8AIE4"/>
<dbReference type="GeneTree" id="ENSGT00940000161627"/>
<dbReference type="VEuPathDB" id="HostDB:ENSMMUG00000062838"/>
<proteinExistence type="predicted"/>
<dbReference type="Ensembl" id="ENSMMUT00000108311.1">
    <property type="protein sequence ID" value="ENSMMUP00000077167.1"/>
    <property type="gene ID" value="ENSMMUG00000062838.1"/>
</dbReference>
<reference evidence="2" key="1">
    <citation type="journal article" date="2007" name="Science">
        <title>Evolutionary and biomedical insights from the rhesus macaque genome.</title>
        <authorList>
            <person name="Gibbs R.A."/>
            <person name="Rogers J."/>
            <person name="Katze M.G."/>
            <person name="Bumgarner R."/>
            <person name="Weinstock G.M."/>
            <person name="Mardis E.R."/>
            <person name="Remington K.A."/>
            <person name="Strausberg R.L."/>
            <person name="Venter J.C."/>
            <person name="Wilson R.K."/>
            <person name="Batzer M.A."/>
            <person name="Bustamante C.D."/>
            <person name="Eichler E.E."/>
            <person name="Hahn M.W."/>
            <person name="Hardison R.C."/>
            <person name="Makova K.D."/>
            <person name="Miller W."/>
            <person name="Milosavljevic A."/>
            <person name="Palermo R.E."/>
            <person name="Siepel A."/>
            <person name="Sikela J.M."/>
            <person name="Attaway T."/>
            <person name="Bell S."/>
            <person name="Bernard K.E."/>
            <person name="Buhay C.J."/>
            <person name="Chandrabose M.N."/>
            <person name="Dao M."/>
            <person name="Davis C."/>
            <person name="Delehaunty K.D."/>
            <person name="Ding Y."/>
            <person name="Dinh H.H."/>
            <person name="Dugan-Rocha S."/>
            <person name="Fulton L.A."/>
            <person name="Gabisi R.A."/>
            <person name="Garner T.T."/>
            <person name="Godfrey J."/>
            <person name="Hawes A.C."/>
            <person name="Hernandez J."/>
            <person name="Hines S."/>
            <person name="Holder M."/>
            <person name="Hume J."/>
            <person name="Jhangiani S.N."/>
            <person name="Joshi V."/>
            <person name="Khan Z.M."/>
            <person name="Kirkness E.F."/>
            <person name="Cree A."/>
            <person name="Fowler R.G."/>
            <person name="Lee S."/>
            <person name="Lewis L.R."/>
            <person name="Li Z."/>
            <person name="Liu Y.-S."/>
            <person name="Moore S.M."/>
            <person name="Muzny D."/>
            <person name="Nazareth L.V."/>
            <person name="Ngo D.N."/>
            <person name="Okwuonu G.O."/>
            <person name="Pai G."/>
            <person name="Parker D."/>
            <person name="Paul H.A."/>
            <person name="Pfannkoch C."/>
            <person name="Pohl C.S."/>
            <person name="Rogers Y.-H.C."/>
            <person name="Ruiz S.J."/>
            <person name="Sabo A."/>
            <person name="Santibanez J."/>
            <person name="Schneider B.W."/>
            <person name="Smith S.M."/>
            <person name="Sodergren E."/>
            <person name="Svatek A.F."/>
            <person name="Utterback T.R."/>
            <person name="Vattathil S."/>
            <person name="Warren W."/>
            <person name="White C.S."/>
            <person name="Chinwalla A.T."/>
            <person name="Feng Y."/>
            <person name="Halpern A.L."/>
            <person name="Hillier L.W."/>
            <person name="Huang X."/>
            <person name="Minx P."/>
            <person name="Nelson J.O."/>
            <person name="Pepin K.H."/>
            <person name="Qin X."/>
            <person name="Sutton G.G."/>
            <person name="Venter E."/>
            <person name="Walenz B.P."/>
            <person name="Wallis J.W."/>
            <person name="Worley K.C."/>
            <person name="Yang S.-P."/>
            <person name="Jones S.M."/>
            <person name="Marra M.A."/>
            <person name="Rocchi M."/>
            <person name="Schein J.E."/>
            <person name="Baertsch R."/>
            <person name="Clarke L."/>
            <person name="Csuros M."/>
            <person name="Glasscock J."/>
            <person name="Harris R.A."/>
            <person name="Havlak P."/>
            <person name="Jackson A.R."/>
            <person name="Jiang H."/>
            <person name="Liu Y."/>
            <person name="Messina D.N."/>
            <person name="Shen Y."/>
            <person name="Song H.X.-Z."/>
            <person name="Wylie T."/>
            <person name="Zhang L."/>
            <person name="Birney E."/>
            <person name="Han K."/>
            <person name="Konkel M.K."/>
            <person name="Lee J."/>
            <person name="Smit A.F.A."/>
            <person name="Ullmer B."/>
            <person name="Wang H."/>
            <person name="Xing J."/>
            <person name="Burhans R."/>
            <person name="Cheng Z."/>
            <person name="Karro J.E."/>
            <person name="Ma J."/>
            <person name="Raney B."/>
            <person name="She X."/>
            <person name="Cox M.J."/>
            <person name="Demuth J.P."/>
            <person name="Dumas L.J."/>
            <person name="Han S.-G."/>
            <person name="Hopkins J."/>
            <person name="Karimpour-Fard A."/>
            <person name="Kim Y.H."/>
            <person name="Pollack J.R."/>
            <person name="Vinar T."/>
            <person name="Addo-Quaye C."/>
            <person name="Degenhardt J."/>
            <person name="Denby A."/>
            <person name="Hubisz M.J."/>
            <person name="Indap A."/>
            <person name="Kosiol C."/>
            <person name="Lahn B.T."/>
            <person name="Lawson H.A."/>
            <person name="Marklein A."/>
            <person name="Nielsen R."/>
            <person name="Vallender E.J."/>
            <person name="Clark A.G."/>
            <person name="Ferguson B."/>
            <person name="Hernandez R.D."/>
            <person name="Hirani K."/>
            <person name="Kehrer-Sawatzki H."/>
            <person name="Kolb J."/>
            <person name="Patil S."/>
            <person name="Pu L.-L."/>
            <person name="Ren Y."/>
            <person name="Smith D.G."/>
            <person name="Wheeler D.A."/>
            <person name="Schenck I."/>
            <person name="Ball E.V."/>
            <person name="Chen R."/>
            <person name="Cooper D.N."/>
            <person name="Giardine B."/>
            <person name="Hsu F."/>
            <person name="Kent W.J."/>
            <person name="Lesk A."/>
            <person name="Nelson D.L."/>
            <person name="O'brien W.E."/>
            <person name="Pruefer K."/>
            <person name="Stenson P.D."/>
            <person name="Wallace J.C."/>
            <person name="Ke H."/>
            <person name="Liu X.-M."/>
            <person name="Wang P."/>
            <person name="Xiang A.P."/>
            <person name="Yang F."/>
            <person name="Barber G.P."/>
            <person name="Haussler D."/>
            <person name="Karolchik D."/>
            <person name="Kern A.D."/>
            <person name="Kuhn R.M."/>
            <person name="Smith K.E."/>
            <person name="Zwieg A.S."/>
        </authorList>
    </citation>
    <scope>NUCLEOTIDE SEQUENCE [LARGE SCALE GENOMIC DNA]</scope>
    <source>
        <strain evidence="2">17573</strain>
    </source>
</reference>
<reference evidence="1" key="4">
    <citation type="submission" date="2025-09" db="UniProtKB">
        <authorList>
            <consortium name="Ensembl"/>
        </authorList>
    </citation>
    <scope>IDENTIFICATION</scope>
    <source>
        <strain evidence="1">17573</strain>
    </source>
</reference>
<evidence type="ECO:0000313" key="2">
    <source>
        <dbReference type="Proteomes" id="UP000006718"/>
    </source>
</evidence>
<evidence type="ECO:0000313" key="1">
    <source>
        <dbReference type="Ensembl" id="ENSMMUP00000077167.1"/>
    </source>
</evidence>
<organism evidence="1 2">
    <name type="scientific">Macaca mulatta</name>
    <name type="common">Rhesus macaque</name>
    <dbReference type="NCBI Taxonomy" id="9544"/>
    <lineage>
        <taxon>Eukaryota</taxon>
        <taxon>Metazoa</taxon>
        <taxon>Chordata</taxon>
        <taxon>Craniata</taxon>
        <taxon>Vertebrata</taxon>
        <taxon>Euteleostomi</taxon>
        <taxon>Mammalia</taxon>
        <taxon>Eutheria</taxon>
        <taxon>Euarchontoglires</taxon>
        <taxon>Primates</taxon>
        <taxon>Haplorrhini</taxon>
        <taxon>Catarrhini</taxon>
        <taxon>Cercopithecidae</taxon>
        <taxon>Cercopithecinae</taxon>
        <taxon>Macaca</taxon>
    </lineage>
</organism>
<reference evidence="1" key="3">
    <citation type="submission" date="2025-08" db="UniProtKB">
        <authorList>
            <consortium name="Ensembl"/>
        </authorList>
    </citation>
    <scope>IDENTIFICATION</scope>
    <source>
        <strain evidence="1">17573</strain>
    </source>
</reference>